<dbReference type="RefSeq" id="WP_059135930.1">
    <property type="nucleotide sequence ID" value="NZ_LMAI01000003.1"/>
</dbReference>
<comment type="caution">
    <text evidence="1">The sequence shown here is derived from an EMBL/GenBank/DDBJ whole genome shotgun (WGS) entry which is preliminary data.</text>
</comment>
<accession>A0A117KC23</accession>
<name>A0A117KC23_9FLAO</name>
<evidence type="ECO:0000313" key="1">
    <source>
        <dbReference type="EMBL" id="KUJ56940.1"/>
    </source>
</evidence>
<organism evidence="1 2">
    <name type="scientific">Chryseobacterium aquaticum subsp. greenlandense</name>
    <dbReference type="NCBI Taxonomy" id="345663"/>
    <lineage>
        <taxon>Bacteria</taxon>
        <taxon>Pseudomonadati</taxon>
        <taxon>Bacteroidota</taxon>
        <taxon>Flavobacteriia</taxon>
        <taxon>Flavobacteriales</taxon>
        <taxon>Weeksellaceae</taxon>
        <taxon>Chryseobacterium group</taxon>
        <taxon>Chryseobacterium</taxon>
    </lineage>
</organism>
<proteinExistence type="predicted"/>
<dbReference type="EMBL" id="LMAI01000003">
    <property type="protein sequence ID" value="KUJ56940.1"/>
    <property type="molecule type" value="Genomic_DNA"/>
</dbReference>
<protein>
    <submittedName>
        <fullName evidence="1">Uncharacterized protein</fullName>
    </submittedName>
</protein>
<reference evidence="1 2" key="1">
    <citation type="submission" date="2015-10" db="EMBL/GenBank/DDBJ databases">
        <title>Genome sequence of Chryseobacterium greenlandense.</title>
        <authorList>
            <person name="Newman J."/>
            <person name="Fischer K."/>
            <person name="Miller J."/>
        </authorList>
    </citation>
    <scope>NUCLEOTIDE SEQUENCE [LARGE SCALE GENOMIC DNA]</scope>
    <source>
        <strain evidence="1 2">UMB34</strain>
    </source>
</reference>
<sequence length="78" mass="9332">MLEVRDHVISQVTDLQVQENLSFEKAFFNTKIAWEPEFKMTKYFFFYTEEIPLIVKKVIKAKNNSILLKSFRFALLLL</sequence>
<gene>
    <name evidence="1" type="ORF">AR686_04515</name>
</gene>
<dbReference type="AlphaFoldDB" id="A0A117KC23"/>
<evidence type="ECO:0000313" key="2">
    <source>
        <dbReference type="Proteomes" id="UP000054388"/>
    </source>
</evidence>
<dbReference type="Proteomes" id="UP000054388">
    <property type="component" value="Unassembled WGS sequence"/>
</dbReference>